<dbReference type="Proteomes" id="UP000193420">
    <property type="component" value="Unassembled WGS sequence"/>
</dbReference>
<keyword evidence="4" id="KW-0472">Membrane</keyword>
<dbReference type="Pfam" id="PF07980">
    <property type="entry name" value="SusD_RagB"/>
    <property type="match status" value="1"/>
</dbReference>
<evidence type="ECO:0000259" key="6">
    <source>
        <dbReference type="Pfam" id="PF07980"/>
    </source>
</evidence>
<dbReference type="RefSeq" id="WP_085500875.1">
    <property type="nucleotide sequence ID" value="NZ_FXAO01000014.1"/>
</dbReference>
<dbReference type="OrthoDB" id="5694214at2"/>
<dbReference type="Pfam" id="PF14322">
    <property type="entry name" value="SusD-like_3"/>
    <property type="match status" value="1"/>
</dbReference>
<dbReference type="STRING" id="188872.SAMN03080602_04227"/>
<reference evidence="9" key="1">
    <citation type="submission" date="2017-04" db="EMBL/GenBank/DDBJ databases">
        <authorList>
            <person name="Varghese N."/>
            <person name="Submissions S."/>
        </authorList>
    </citation>
    <scope>NUCLEOTIDE SEQUENCE [LARGE SCALE GENOMIC DNA]</scope>
    <source>
        <strain evidence="9">DSM 19835</strain>
    </source>
</reference>
<protein>
    <submittedName>
        <fullName evidence="8">Starch-binding associating with outer membrane</fullName>
    </submittedName>
</protein>
<dbReference type="AlphaFoldDB" id="A0A1X7LF81"/>
<dbReference type="InterPro" id="IPR011990">
    <property type="entry name" value="TPR-like_helical_dom_sf"/>
</dbReference>
<dbReference type="InterPro" id="IPR033985">
    <property type="entry name" value="SusD-like_N"/>
</dbReference>
<feature type="domain" description="RagB/SusD" evidence="6">
    <location>
        <begin position="324"/>
        <end position="639"/>
    </location>
</feature>
<keyword evidence="9" id="KW-1185">Reference proteome</keyword>
<keyword evidence="3" id="KW-0732">Signal</keyword>
<proteinExistence type="inferred from homology"/>
<dbReference type="Gene3D" id="1.25.40.390">
    <property type="match status" value="1"/>
</dbReference>
<keyword evidence="5" id="KW-0998">Cell outer membrane</keyword>
<dbReference type="EMBL" id="FXAO01000014">
    <property type="protein sequence ID" value="SMG52435.1"/>
    <property type="molecule type" value="Genomic_DNA"/>
</dbReference>
<evidence type="ECO:0000256" key="3">
    <source>
        <dbReference type="ARBA" id="ARBA00022729"/>
    </source>
</evidence>
<comment type="subcellular location">
    <subcellularLocation>
        <location evidence="1">Cell outer membrane</location>
    </subcellularLocation>
</comment>
<evidence type="ECO:0000313" key="9">
    <source>
        <dbReference type="Proteomes" id="UP000193420"/>
    </source>
</evidence>
<dbReference type="SUPFAM" id="SSF48452">
    <property type="entry name" value="TPR-like"/>
    <property type="match status" value="1"/>
</dbReference>
<evidence type="ECO:0000256" key="1">
    <source>
        <dbReference type="ARBA" id="ARBA00004442"/>
    </source>
</evidence>
<organism evidence="8 9">
    <name type="scientific">Arenibacter troitsensis</name>
    <dbReference type="NCBI Taxonomy" id="188872"/>
    <lineage>
        <taxon>Bacteria</taxon>
        <taxon>Pseudomonadati</taxon>
        <taxon>Bacteroidota</taxon>
        <taxon>Flavobacteriia</taxon>
        <taxon>Flavobacteriales</taxon>
        <taxon>Flavobacteriaceae</taxon>
        <taxon>Arenibacter</taxon>
    </lineage>
</organism>
<dbReference type="GO" id="GO:0009279">
    <property type="term" value="C:cell outer membrane"/>
    <property type="evidence" value="ECO:0007669"/>
    <property type="project" value="UniProtKB-SubCell"/>
</dbReference>
<dbReference type="InterPro" id="IPR012944">
    <property type="entry name" value="SusD_RagB_dom"/>
</dbReference>
<sequence length="639" mass="73740">MKKIIFLTTLLISLSCNKDYLDVVPDNVTTIADAFQNRNYTMNYLYTCYSYLPEVSNPDQNPALVAGEEIYYDDQSVRVKYPGNVNPQKISRGLQNSTSPYSNYWDGGSGGKSLWEAIRICNTFLENVDRPTDLDESERNRWISEVTFLKAYYHYYLFQLYGPIPIMDTNLPLNANSEEVRVYREPVDEVVDYIVSKIDESLEYLPNNITSAINEMGRITKPIALALKAKTLTLAASPLFNGNPDVAHLQDGRGISLFPSGEDPTKWTRAQVALKEAIDAAHEYSNARLFDYRENSLLDSESLSDSVLLVLNIRQAICERWNSEIIWGSTESTRQIQINSAAKLTSSERINGSFAQFHSPTMRIAEQFYSRNGVPIGEDREWVENNWYANRFTSRLNNPEDNHQPYLKVNDYSPILHFNRESRFYGTLGFHNGLWIRSEEEPYVLNGLVSGNAGPYQNEDFSATGYYSKKLVSIYTKPEAPYGIITEDYSFPRIRLADLYLLYAEVLNEVGAPEGEIFEYVDKVRERAGLEGVVDSWSMYSVNPSKYTSQQGRREIIHQERLIELALEGQRYWDLRRWKKLSDQMNNPIWKWNIYDETVTGYFDRVALEFRVFQAKDYFWPIKLSSIDVNNNLIQNPGW</sequence>
<comment type="similarity">
    <text evidence="2">Belongs to the SusD family.</text>
</comment>
<feature type="domain" description="SusD-like N-terminal" evidence="7">
    <location>
        <begin position="67"/>
        <end position="230"/>
    </location>
</feature>
<evidence type="ECO:0000259" key="7">
    <source>
        <dbReference type="Pfam" id="PF14322"/>
    </source>
</evidence>
<evidence type="ECO:0000256" key="5">
    <source>
        <dbReference type="ARBA" id="ARBA00023237"/>
    </source>
</evidence>
<evidence type="ECO:0000256" key="4">
    <source>
        <dbReference type="ARBA" id="ARBA00023136"/>
    </source>
</evidence>
<accession>A0A1X7LF81</accession>
<dbReference type="PROSITE" id="PS51257">
    <property type="entry name" value="PROKAR_LIPOPROTEIN"/>
    <property type="match status" value="1"/>
</dbReference>
<evidence type="ECO:0000313" key="8">
    <source>
        <dbReference type="EMBL" id="SMG52435.1"/>
    </source>
</evidence>
<gene>
    <name evidence="8" type="ORF">SAMN03080602_04227</name>
</gene>
<name>A0A1X7LF81_9FLAO</name>
<evidence type="ECO:0000256" key="2">
    <source>
        <dbReference type="ARBA" id="ARBA00006275"/>
    </source>
</evidence>